<evidence type="ECO:0000313" key="2">
    <source>
        <dbReference type="Proteomes" id="UP000179935"/>
    </source>
</evidence>
<dbReference type="EMBL" id="MLYP01000023">
    <property type="protein sequence ID" value="OIJ95453.1"/>
    <property type="molecule type" value="Genomic_DNA"/>
</dbReference>
<name>A0A1S2PNZ8_9ACTN</name>
<keyword evidence="2" id="KW-1185">Reference proteome</keyword>
<evidence type="ECO:0000313" key="1">
    <source>
        <dbReference type="EMBL" id="OIJ95453.1"/>
    </source>
</evidence>
<accession>A0A1S2PNZ8</accession>
<dbReference type="OrthoDB" id="4197368at2"/>
<dbReference type="Proteomes" id="UP000179935">
    <property type="component" value="Unassembled WGS sequence"/>
</dbReference>
<dbReference type="RefSeq" id="WP_071365721.1">
    <property type="nucleotide sequence ID" value="NZ_MLYP01000023.1"/>
</dbReference>
<dbReference type="AlphaFoldDB" id="A0A1S2PNZ8"/>
<proteinExistence type="predicted"/>
<reference evidence="1 2" key="1">
    <citation type="submission" date="2016-10" db="EMBL/GenBank/DDBJ databases">
        <title>Genome sequence of Streptomyces sp. MUSC 93.</title>
        <authorList>
            <person name="Lee L.-H."/>
            <person name="Ser H.-L."/>
            <person name="Law J.W.-F."/>
        </authorList>
    </citation>
    <scope>NUCLEOTIDE SEQUENCE [LARGE SCALE GENOMIC DNA]</scope>
    <source>
        <strain evidence="1 2">MUSC 93</strain>
    </source>
</reference>
<gene>
    <name evidence="1" type="ORF">BIV24_09255</name>
</gene>
<organism evidence="1 2">
    <name type="scientific">Streptomyces colonosanans</name>
    <dbReference type="NCBI Taxonomy" id="1428652"/>
    <lineage>
        <taxon>Bacteria</taxon>
        <taxon>Bacillati</taxon>
        <taxon>Actinomycetota</taxon>
        <taxon>Actinomycetes</taxon>
        <taxon>Kitasatosporales</taxon>
        <taxon>Streptomycetaceae</taxon>
        <taxon>Streptomyces</taxon>
    </lineage>
</organism>
<protein>
    <submittedName>
        <fullName evidence="1">Uncharacterized protein</fullName>
    </submittedName>
</protein>
<comment type="caution">
    <text evidence="1">The sequence shown here is derived from an EMBL/GenBank/DDBJ whole genome shotgun (WGS) entry which is preliminary data.</text>
</comment>
<sequence length="156" mass="16151">MFQNPTAPLAPMTPDTVLSAFSYLRAVEAGDAEAAAGFASSDPRMPELLADAAERIVVPVTALCGIDPDPCDDSFALEAVGRVLVATLRSWAQAGPDAAEGVARAVIAFVRQVLTEEEHGESVADVLRQMEAVGFGQALDAHPAPAGSNPVRPTIA</sequence>